<evidence type="ECO:0000259" key="14">
    <source>
        <dbReference type="PROSITE" id="PS51189"/>
    </source>
</evidence>
<dbReference type="SMART" id="SM01343">
    <property type="entry name" value="FATC"/>
    <property type="match status" value="1"/>
</dbReference>
<dbReference type="InterPro" id="IPR036940">
    <property type="entry name" value="PI3/4_kinase_cat_sf"/>
</dbReference>
<dbReference type="Pfam" id="PF08064">
    <property type="entry name" value="UME"/>
    <property type="match status" value="1"/>
</dbReference>
<dbReference type="FunFam" id="3.30.1010.10:FF:000011">
    <property type="entry name" value="serine/threonine-protein kinase ATR"/>
    <property type="match status" value="1"/>
</dbReference>
<name>A0AAN7S793_9COLE</name>
<evidence type="ECO:0000256" key="12">
    <source>
        <dbReference type="ARBA" id="ARBA00024420"/>
    </source>
</evidence>
<evidence type="ECO:0000313" key="16">
    <source>
        <dbReference type="EMBL" id="KAK4874516.1"/>
    </source>
</evidence>
<dbReference type="SMART" id="SM00802">
    <property type="entry name" value="UME"/>
    <property type="match status" value="1"/>
</dbReference>
<dbReference type="GO" id="GO:0004674">
    <property type="term" value="F:protein serine/threonine kinase activity"/>
    <property type="evidence" value="ECO:0007669"/>
    <property type="project" value="UniProtKB-KW"/>
</dbReference>
<keyword evidence="17" id="KW-1185">Reference proteome</keyword>
<organism evidence="16 17">
    <name type="scientific">Aquatica leii</name>
    <dbReference type="NCBI Taxonomy" id="1421715"/>
    <lineage>
        <taxon>Eukaryota</taxon>
        <taxon>Metazoa</taxon>
        <taxon>Ecdysozoa</taxon>
        <taxon>Arthropoda</taxon>
        <taxon>Hexapoda</taxon>
        <taxon>Insecta</taxon>
        <taxon>Pterygota</taxon>
        <taxon>Neoptera</taxon>
        <taxon>Endopterygota</taxon>
        <taxon>Coleoptera</taxon>
        <taxon>Polyphaga</taxon>
        <taxon>Elateriformia</taxon>
        <taxon>Elateroidea</taxon>
        <taxon>Lampyridae</taxon>
        <taxon>Luciolinae</taxon>
        <taxon>Aquatica</taxon>
    </lineage>
</organism>
<evidence type="ECO:0000256" key="7">
    <source>
        <dbReference type="ARBA" id="ARBA00022763"/>
    </source>
</evidence>
<evidence type="ECO:0000313" key="17">
    <source>
        <dbReference type="Proteomes" id="UP001353858"/>
    </source>
</evidence>
<sequence>MENVEENIPAFPMWKMFNKTVIPALLNMEYSDIDLQTLTNIIKTTEFSNIFVYARDLNTPLEDYERKSKNYKAFTVWLLGRFLYLLSCDNLLKIHNLVFDAQVRILHYINMTQPVTYDELCDEYISALKQLNHYYSKCEFKQESEILKVFEPIYTKELEDTLDLNLLSINITSKADCINMQKRLIKLIYEILLQNIEKCYYNDVVYESLQCLQFILRECNIELKLLVLEVHVDLLKHNQIVPEKNDEKFITTFNNFIPLLEILLYNVYDKNYVIAGVHLQQLDTIMISLFIHFKNSDGLKEKLHRIANYLYSKTSNKKLQSASFDYMQSAQTLHCMDHVNECIEKVINNGEYHLLKVFKKQILYEIKTQKISKLWYELLNGLKSKCTDDLKNVHCTDKCPLFEQVTLIAKLAETVLELKIESHVPELDLPFFDNVVQNLFVKAFNHYEVCKEKHLVGTFIQKLFIILPEVADLEMVFYSFAHSFNNIVMALKSKKAADKNIRISRFLNYKSITTHQDALMYLCRFIHNVSSKLTQLLNAESASIRNLETDYMEIVKKCLTHTVQGLSVKDLKEVLQYPLLFNTRDQWVNDIICPALQTLPSHLLPAVIEASSDLICQSNSDFLQIVSWNNDSNVIIENHCLTCQNKFSYTNKYDLKPILDQMQETKMVYKIFAPVQGNIDHDFLLLMIITLSNHENYEVKMAIIKSLPSFTHIPSLFQAEHIKLWIRFANDSNKNIRFKFASVISRIFNAVKDSTMLSAEKKEMIVKSCFLELENISKLSLQFSNFELQETVLETINQLSKVSFNVITRYVTQVLLYFIMIPTSKYLLIATDIFMEMANVQGINTNVIYLQYKKQLCQNIMKMCAINHALIDYNLLTSLENISLVLGFYGSKDFLMKETRNLLPTLISLIVTMPKIEKLVEEYASLLEISLSELVTTRYGYIFLHLFLNESEDTFKKLMNYIEKCTGCSGKSLRKKDFLVILNELLLNFHEKRDRVLLGLRILARDDLEGQTLSVNQIPEYLNPKLLGVLAYFDMKLTARHLDKTKVLLSLAELVTFMGPKFITPLRFKILAMLKTALGAKSGNCPDLNCDVWEAFLKSCEIDALGPQLASIFVSLLPLLQKCPNKVTSIFKYLIIRNEAFVEDHICDLFFVLESDVDIEICDVIRKYLRRVENMPFKDQLKSFLKYLNYETVDIRVYGLKYIKRLLEKNREEVDQMILGYNGIDPTIVDLLDILMLACREKEDAIKLACGECIGELGAIDPSHLPRQYKNEVKTFVFFITENAFIVNALNELGRALQAEKNTHNVDRFALAIQEILKVYGISSDPNSPRHNLWTEFSESQQELMLPLLSSRYTMVQPIEKICAVPIYGSKHGSSFNTWVSNWACNLILELEADNRSLLQVCLPSLKQDHKTLMTFLPHILLHALLDGDADVHQNIYEEFMAVINSFSNRETALPILNIKPLPNGASLTANPISPEEKVIFVILDFLDRWIREWICKRGVASTNDKEYAIINRFLSQFCKLRLAKANYQCGEYARSLMYIEEYIKEQPGDLTNQFSFLTELYAQLDEPDGVAGVTAMQDTEPPLEQRLLALEVSGKLADAIACYEQIPPPLKPHHIQCLIQCYLDLDNVNTALNFARGAMWTQPECTTLLLETQAEPLWRLSRYTDLDNLLEKEELKNNHSWSVDMGRSLLYLQNGKNDEFNNALNMLSIAQVELLGAASLKEGAYQRGYSYVARLHAINELKQIGAMIQELCIRPNDHKVCETVIKKLMSEWELRLKVVQESIRIQEPILCLRRVGIQQAKQLLAEKVAPSLPLLNSILGEAWLQSATIARTAGVHQQAFTYTLKADEYKPPRLFLEKAKLHWLREEHEQALSTLQRGLEVLAPENLNTVTLSYNNLNSDNRKILAEVKLLIASYNDAVSNVETDVNKQHYKDAIDVYNQWEKSLVCLAQYYDRIFQTLPETEKERDEIGILMINYFGRSLLYGSEFIYQSMPRMLSIWFDYGTDVFNLSSGMSISRTGGRGKAEKENTLLQMTKLIDTFLDRLPAYIFLTAFSQIVSRICHPQKQVYMELKSIIVKLILQYPQQTLWMLISVIKSRCTVRSRRCSEILSDGRLKTPAMIKLIGDFTKLAEKLIELCNIEIPNKVKVTYVSSLSRSLPRLLTREDFSEIMIPTQKFRKLILPNPDFQNSQHNPFPNHYVHIVGIEDEITILQSLQTPRKITFKGSDGKKYTQMLKPKDDLRKDFRLMEFNDVVNQMLSRDPASRQRRLHIRLYSVVPLNEECGLLEWIPDLIGFRPALVQLYKERGLGLTTKELTQMFCDQKDSLVKKREVFTKSLLPKHPPILNEWFRKTFPDPQSWLTARTAYIRTTAAISMVGYILGLGDRHGENILFDSTCGDTVHVDFNCLFNKGETLQWPERVPFRLTQNMVAAMGPLGVEGVFRKSCACTLSVLRAHINTLMSIVTPFVYDPLVSWSKKTMTNTNVLIAEQQNLQAVEHIGNIEQRLKGITKSRKSSTAIPLSVDGQTNNLILEAMSIDNLCQMYIGWGAYL</sequence>
<dbReference type="InterPro" id="IPR011009">
    <property type="entry name" value="Kinase-like_dom_sf"/>
</dbReference>
<dbReference type="PROSITE" id="PS00916">
    <property type="entry name" value="PI3_4_KINASE_2"/>
    <property type="match status" value="1"/>
</dbReference>
<dbReference type="Gene3D" id="1.25.10.10">
    <property type="entry name" value="Leucine-rich Repeat Variant"/>
    <property type="match status" value="1"/>
</dbReference>
<dbReference type="PROSITE" id="PS51189">
    <property type="entry name" value="FAT"/>
    <property type="match status" value="1"/>
</dbReference>
<feature type="domain" description="FAT" evidence="14">
    <location>
        <begin position="1522"/>
        <end position="2097"/>
    </location>
</feature>
<dbReference type="EMBL" id="JARPUR010000006">
    <property type="protein sequence ID" value="KAK4874516.1"/>
    <property type="molecule type" value="Genomic_DNA"/>
</dbReference>
<dbReference type="Proteomes" id="UP001353858">
    <property type="component" value="Unassembled WGS sequence"/>
</dbReference>
<dbReference type="SUPFAM" id="SSF48371">
    <property type="entry name" value="ARM repeat"/>
    <property type="match status" value="1"/>
</dbReference>
<keyword evidence="5" id="KW-0808">Transferase</keyword>
<dbReference type="InterPro" id="IPR011989">
    <property type="entry name" value="ARM-like"/>
</dbReference>
<dbReference type="InterPro" id="IPR000403">
    <property type="entry name" value="PI3/4_kinase_cat_dom"/>
</dbReference>
<dbReference type="InterPro" id="IPR056802">
    <property type="entry name" value="ATR-like_M-HEAT"/>
</dbReference>
<dbReference type="InterPro" id="IPR057564">
    <property type="entry name" value="HEAT_ATR"/>
</dbReference>
<dbReference type="Pfam" id="PF00454">
    <property type="entry name" value="PI3_PI4_kinase"/>
    <property type="match status" value="1"/>
</dbReference>
<dbReference type="CDD" id="cd00892">
    <property type="entry name" value="PIKKc_ATR"/>
    <property type="match status" value="1"/>
</dbReference>
<dbReference type="EC" id="2.7.11.1" evidence="3"/>
<dbReference type="Gene3D" id="1.10.1070.11">
    <property type="entry name" value="Phosphatidylinositol 3-/4-kinase, catalytic domain"/>
    <property type="match status" value="1"/>
</dbReference>
<keyword evidence="9" id="KW-0067">ATP-binding</keyword>
<keyword evidence="7" id="KW-0227">DNA damage</keyword>
<dbReference type="PROSITE" id="PS50290">
    <property type="entry name" value="PI3_4_KINASE_3"/>
    <property type="match status" value="1"/>
</dbReference>
<dbReference type="InterPro" id="IPR050517">
    <property type="entry name" value="DDR_Repair_Kinase"/>
</dbReference>
<comment type="subcellular location">
    <subcellularLocation>
        <location evidence="1">Nucleus</location>
    </subcellularLocation>
</comment>
<accession>A0AAN7S793</accession>
<dbReference type="GO" id="GO:0000077">
    <property type="term" value="P:DNA damage checkpoint signaling"/>
    <property type="evidence" value="ECO:0007669"/>
    <property type="project" value="TreeGrafter"/>
</dbReference>
<dbReference type="SMART" id="SM00146">
    <property type="entry name" value="PI3Kc"/>
    <property type="match status" value="1"/>
</dbReference>
<dbReference type="GO" id="GO:0005524">
    <property type="term" value="F:ATP binding"/>
    <property type="evidence" value="ECO:0007669"/>
    <property type="project" value="UniProtKB-KW"/>
</dbReference>
<evidence type="ECO:0000259" key="15">
    <source>
        <dbReference type="PROSITE" id="PS51190"/>
    </source>
</evidence>
<protein>
    <recommendedName>
        <fullName evidence="12">Serine/threonine-protein kinase ATR</fullName>
        <ecNumber evidence="3">2.7.11.1</ecNumber>
    </recommendedName>
</protein>
<evidence type="ECO:0000256" key="9">
    <source>
        <dbReference type="ARBA" id="ARBA00022840"/>
    </source>
</evidence>
<keyword evidence="11" id="KW-0539">Nucleus</keyword>
<comment type="similarity">
    <text evidence="2">Belongs to the PI3/PI4-kinase family. ATM subfamily.</text>
</comment>
<feature type="domain" description="PI3K/PI4K catalytic" evidence="13">
    <location>
        <begin position="2205"/>
        <end position="2520"/>
    </location>
</feature>
<dbReference type="SUPFAM" id="SSF56112">
    <property type="entry name" value="Protein kinase-like (PK-like)"/>
    <property type="match status" value="1"/>
</dbReference>
<evidence type="ECO:0000256" key="10">
    <source>
        <dbReference type="ARBA" id="ARBA00023204"/>
    </source>
</evidence>
<dbReference type="InterPro" id="IPR003152">
    <property type="entry name" value="FATC_dom"/>
</dbReference>
<dbReference type="PANTHER" id="PTHR11139:SF69">
    <property type="entry name" value="SERINE_THREONINE-PROTEIN KINASE ATR"/>
    <property type="match status" value="1"/>
</dbReference>
<keyword evidence="6" id="KW-0547">Nucleotide-binding</keyword>
<evidence type="ECO:0000256" key="8">
    <source>
        <dbReference type="ARBA" id="ARBA00022777"/>
    </source>
</evidence>
<dbReference type="Pfam" id="PF23593">
    <property type="entry name" value="HEAT_ATR"/>
    <property type="match status" value="1"/>
</dbReference>
<evidence type="ECO:0000256" key="1">
    <source>
        <dbReference type="ARBA" id="ARBA00004123"/>
    </source>
</evidence>
<dbReference type="Pfam" id="PF25030">
    <property type="entry name" value="M-HEAT_ATR"/>
    <property type="match status" value="1"/>
</dbReference>
<dbReference type="GO" id="GO:0006281">
    <property type="term" value="P:DNA repair"/>
    <property type="evidence" value="ECO:0007669"/>
    <property type="project" value="UniProtKB-KW"/>
</dbReference>
<evidence type="ECO:0000256" key="11">
    <source>
        <dbReference type="ARBA" id="ARBA00023242"/>
    </source>
</evidence>
<dbReference type="InterPro" id="IPR003151">
    <property type="entry name" value="PIK-rel_kinase_FAT"/>
</dbReference>
<dbReference type="GO" id="GO:0005694">
    <property type="term" value="C:chromosome"/>
    <property type="evidence" value="ECO:0007669"/>
    <property type="project" value="TreeGrafter"/>
</dbReference>
<keyword evidence="10" id="KW-0234">DNA repair</keyword>
<dbReference type="PANTHER" id="PTHR11139">
    <property type="entry name" value="ATAXIA TELANGIECTASIA MUTATED ATM -RELATED"/>
    <property type="match status" value="1"/>
</dbReference>
<dbReference type="InterPro" id="IPR012993">
    <property type="entry name" value="UME"/>
</dbReference>
<dbReference type="GO" id="GO:0000723">
    <property type="term" value="P:telomere maintenance"/>
    <property type="evidence" value="ECO:0007669"/>
    <property type="project" value="TreeGrafter"/>
</dbReference>
<dbReference type="Pfam" id="PF02259">
    <property type="entry name" value="FAT"/>
    <property type="match status" value="1"/>
</dbReference>
<dbReference type="Pfam" id="PF02260">
    <property type="entry name" value="FATC"/>
    <property type="match status" value="1"/>
</dbReference>
<evidence type="ECO:0000259" key="13">
    <source>
        <dbReference type="PROSITE" id="PS50290"/>
    </source>
</evidence>
<evidence type="ECO:0000256" key="5">
    <source>
        <dbReference type="ARBA" id="ARBA00022679"/>
    </source>
</evidence>
<dbReference type="InterPro" id="IPR018936">
    <property type="entry name" value="PI3/4_kinase_CS"/>
</dbReference>
<evidence type="ECO:0000256" key="6">
    <source>
        <dbReference type="ARBA" id="ARBA00022741"/>
    </source>
</evidence>
<evidence type="ECO:0000256" key="2">
    <source>
        <dbReference type="ARBA" id="ARBA00010769"/>
    </source>
</evidence>
<evidence type="ECO:0000256" key="3">
    <source>
        <dbReference type="ARBA" id="ARBA00012513"/>
    </source>
</evidence>
<reference evidence="17" key="1">
    <citation type="submission" date="2023-01" db="EMBL/GenBank/DDBJ databases">
        <title>Key to firefly adult light organ development and bioluminescence: homeobox transcription factors regulate luciferase expression and transportation to peroxisome.</title>
        <authorList>
            <person name="Fu X."/>
        </authorList>
    </citation>
    <scope>NUCLEOTIDE SEQUENCE [LARGE SCALE GENOMIC DNA]</scope>
</reference>
<gene>
    <name evidence="16" type="ORF">RN001_013876</name>
</gene>
<evidence type="ECO:0000256" key="4">
    <source>
        <dbReference type="ARBA" id="ARBA00022527"/>
    </source>
</evidence>
<dbReference type="InterPro" id="IPR014009">
    <property type="entry name" value="PIK_FAT"/>
</dbReference>
<dbReference type="PROSITE" id="PS51190">
    <property type="entry name" value="FATC"/>
    <property type="match status" value="1"/>
</dbReference>
<comment type="caution">
    <text evidence="16">The sequence shown here is derived from an EMBL/GenBank/DDBJ whole genome shotgun (WGS) entry which is preliminary data.</text>
</comment>
<proteinExistence type="inferred from homology"/>
<dbReference type="Gene3D" id="3.30.1010.10">
    <property type="entry name" value="Phosphatidylinositol 3-kinase Catalytic Subunit, Chain A, domain 4"/>
    <property type="match status" value="1"/>
</dbReference>
<dbReference type="GO" id="GO:0005634">
    <property type="term" value="C:nucleus"/>
    <property type="evidence" value="ECO:0007669"/>
    <property type="project" value="UniProtKB-SubCell"/>
</dbReference>
<keyword evidence="4" id="KW-0723">Serine/threonine-protein kinase</keyword>
<keyword evidence="8" id="KW-0418">Kinase</keyword>
<feature type="domain" description="FATC" evidence="15">
    <location>
        <begin position="2518"/>
        <end position="2550"/>
    </location>
</feature>
<dbReference type="InterPro" id="IPR016024">
    <property type="entry name" value="ARM-type_fold"/>
</dbReference>